<dbReference type="PANTHER" id="PTHR36456:SF1">
    <property type="entry name" value="UPF0232 PROTEIN SCO3875"/>
    <property type="match status" value="1"/>
</dbReference>
<dbReference type="OrthoDB" id="9814233at2"/>
<dbReference type="EMBL" id="CP016908">
    <property type="protein sequence ID" value="APS00040.1"/>
    <property type="molecule type" value="Genomic_DNA"/>
</dbReference>
<dbReference type="Proteomes" id="UP000185544">
    <property type="component" value="Chromosome"/>
</dbReference>
<evidence type="ECO:0000313" key="2">
    <source>
        <dbReference type="Proteomes" id="UP000185544"/>
    </source>
</evidence>
<accession>A0A1L6MWW2</accession>
<gene>
    <name evidence="1" type="ORF">BCY86_04590</name>
</gene>
<dbReference type="InterPro" id="IPR007922">
    <property type="entry name" value="DciA-like"/>
</dbReference>
<keyword evidence="2" id="KW-1185">Reference proteome</keyword>
<dbReference type="RefSeq" id="WP_075276706.1">
    <property type="nucleotide sequence ID" value="NZ_CP016908.1"/>
</dbReference>
<evidence type="ECO:0000313" key="1">
    <source>
        <dbReference type="EMBL" id="APS00040.1"/>
    </source>
</evidence>
<protein>
    <recommendedName>
        <fullName evidence="3">DUF721 domain-containing protein</fullName>
    </recommendedName>
</protein>
<proteinExistence type="predicted"/>
<sequence length="157" mass="17645">MMYPSSLSPRPVCLSPESLGSLLKRAGENRLAPSSVLPVDAYNIWKNVIGPQFAPHALPIGLFHDNLLIRVTSHAWATELSFISPLLIEELNKNGIKVRDIKFLVGPIPPSWSIPFRLRPYLVKRRSPLPDSFDRELMSVENEEFRAILKEAICCGL</sequence>
<dbReference type="Pfam" id="PF05258">
    <property type="entry name" value="DciA"/>
    <property type="match status" value="1"/>
</dbReference>
<dbReference type="KEGG" id="pabo:BCY86_04590"/>
<name>A0A1L6MWW2_9BACT</name>
<organism evidence="1 2">
    <name type="scientific">Pajaroellobacter abortibovis</name>
    <dbReference type="NCBI Taxonomy" id="1882918"/>
    <lineage>
        <taxon>Bacteria</taxon>
        <taxon>Pseudomonadati</taxon>
        <taxon>Myxococcota</taxon>
        <taxon>Polyangia</taxon>
        <taxon>Polyangiales</taxon>
        <taxon>Polyangiaceae</taxon>
    </lineage>
</organism>
<dbReference type="AlphaFoldDB" id="A0A1L6MWW2"/>
<reference evidence="1 2" key="1">
    <citation type="submission" date="2016-08" db="EMBL/GenBank/DDBJ databases">
        <title>Identification and validation of antigenic proteins from Pajaroellobacter abortibovis using de-novo genome sequence assembly and reverse vaccinology.</title>
        <authorList>
            <person name="Welly B.T."/>
            <person name="Miller M.R."/>
            <person name="Stott J.L."/>
            <person name="Blanchard M.T."/>
            <person name="Islas-Trejo A.D."/>
            <person name="O'Rourke S.M."/>
            <person name="Young A.E."/>
            <person name="Medrano J.F."/>
            <person name="Van Eenennaam A.L."/>
        </authorList>
    </citation>
    <scope>NUCLEOTIDE SEQUENCE [LARGE SCALE GENOMIC DNA]</scope>
    <source>
        <strain evidence="1 2">BTF92-0548A/99-0131</strain>
    </source>
</reference>
<dbReference type="PANTHER" id="PTHR36456">
    <property type="entry name" value="UPF0232 PROTEIN SCO3875"/>
    <property type="match status" value="1"/>
</dbReference>
<evidence type="ECO:0008006" key="3">
    <source>
        <dbReference type="Google" id="ProtNLM"/>
    </source>
</evidence>